<protein>
    <submittedName>
        <fullName evidence="3">Uncharacterized protein</fullName>
    </submittedName>
</protein>
<evidence type="ECO:0000256" key="1">
    <source>
        <dbReference type="SAM" id="MobiDB-lite"/>
    </source>
</evidence>
<keyword evidence="2" id="KW-0472">Membrane</keyword>
<evidence type="ECO:0000256" key="2">
    <source>
        <dbReference type="SAM" id="Phobius"/>
    </source>
</evidence>
<keyword evidence="2" id="KW-1133">Transmembrane helix</keyword>
<keyword evidence="2" id="KW-0812">Transmembrane</keyword>
<dbReference type="Proteomes" id="UP000318741">
    <property type="component" value="Chromosome"/>
</dbReference>
<organism evidence="3 4">
    <name type="scientific">Alienimonas californiensis</name>
    <dbReference type="NCBI Taxonomy" id="2527989"/>
    <lineage>
        <taxon>Bacteria</taxon>
        <taxon>Pseudomonadati</taxon>
        <taxon>Planctomycetota</taxon>
        <taxon>Planctomycetia</taxon>
        <taxon>Planctomycetales</taxon>
        <taxon>Planctomycetaceae</taxon>
        <taxon>Alienimonas</taxon>
    </lineage>
</organism>
<accession>A0A517PAE4</accession>
<feature type="transmembrane region" description="Helical" evidence="2">
    <location>
        <begin position="107"/>
        <end position="132"/>
    </location>
</feature>
<dbReference type="AlphaFoldDB" id="A0A517PAE4"/>
<dbReference type="EMBL" id="CP036265">
    <property type="protein sequence ID" value="QDT16348.1"/>
    <property type="molecule type" value="Genomic_DNA"/>
</dbReference>
<reference evidence="3 4" key="1">
    <citation type="submission" date="2019-02" db="EMBL/GenBank/DDBJ databases">
        <title>Deep-cultivation of Planctomycetes and their phenomic and genomic characterization uncovers novel biology.</title>
        <authorList>
            <person name="Wiegand S."/>
            <person name="Jogler M."/>
            <person name="Boedeker C."/>
            <person name="Pinto D."/>
            <person name="Vollmers J."/>
            <person name="Rivas-Marin E."/>
            <person name="Kohn T."/>
            <person name="Peeters S.H."/>
            <person name="Heuer A."/>
            <person name="Rast P."/>
            <person name="Oberbeckmann S."/>
            <person name="Bunk B."/>
            <person name="Jeske O."/>
            <person name="Meyerdierks A."/>
            <person name="Storesund J.E."/>
            <person name="Kallscheuer N."/>
            <person name="Luecker S."/>
            <person name="Lage O.M."/>
            <person name="Pohl T."/>
            <person name="Merkel B.J."/>
            <person name="Hornburger P."/>
            <person name="Mueller R.-W."/>
            <person name="Bruemmer F."/>
            <person name="Labrenz M."/>
            <person name="Spormann A.M."/>
            <person name="Op den Camp H."/>
            <person name="Overmann J."/>
            <person name="Amann R."/>
            <person name="Jetten M.S.M."/>
            <person name="Mascher T."/>
            <person name="Medema M.H."/>
            <person name="Devos D.P."/>
            <person name="Kaster A.-K."/>
            <person name="Ovreas L."/>
            <person name="Rohde M."/>
            <person name="Galperin M.Y."/>
            <person name="Jogler C."/>
        </authorList>
    </citation>
    <scope>NUCLEOTIDE SEQUENCE [LARGE SCALE GENOMIC DNA]</scope>
    <source>
        <strain evidence="3 4">CA12</strain>
    </source>
</reference>
<name>A0A517PAE4_9PLAN</name>
<evidence type="ECO:0000313" key="3">
    <source>
        <dbReference type="EMBL" id="QDT16348.1"/>
    </source>
</evidence>
<gene>
    <name evidence="3" type="ORF">CA12_24490</name>
</gene>
<sequence>MNAMIDGVSAAPPPSHPVAAPAAQRADVPRSPRLDGVPEFLPPPTDDVQSDHFDLLDPDQIVKTIVRIEARIADRFPNAGLRRVCRKLHSISLIAGERSTSFGRPILWLRAVVWTLVIGVALSLLATVALLAKPTTESLGIIDFIQVLEAGINDVVLIGAALLFLTTLENRIKRHRVLAAIHELRAMAHIIDMHQLNKDPERILHPELILMEPNGQDRRLSAFDLCRYLDYCSEMLSLIGKVAALYVQRFDDATALSAVNEVENLCSGLSRKIWQKIMIIEAALPKSSDAPPG</sequence>
<keyword evidence="4" id="KW-1185">Reference proteome</keyword>
<evidence type="ECO:0000313" key="4">
    <source>
        <dbReference type="Proteomes" id="UP000318741"/>
    </source>
</evidence>
<dbReference type="KEGG" id="acaf:CA12_24490"/>
<proteinExistence type="predicted"/>
<feature type="transmembrane region" description="Helical" evidence="2">
    <location>
        <begin position="144"/>
        <end position="166"/>
    </location>
</feature>
<feature type="region of interest" description="Disordered" evidence="1">
    <location>
        <begin position="1"/>
        <end position="42"/>
    </location>
</feature>